<dbReference type="InterPro" id="IPR039420">
    <property type="entry name" value="WalR-like"/>
</dbReference>
<keyword evidence="10" id="KW-1185">Reference proteome</keyword>
<keyword evidence="4" id="KW-0238">DNA-binding</keyword>
<dbReference type="CDD" id="cd00156">
    <property type="entry name" value="REC"/>
    <property type="match status" value="1"/>
</dbReference>
<dbReference type="CDD" id="cd06170">
    <property type="entry name" value="LuxR_C_like"/>
    <property type="match status" value="1"/>
</dbReference>
<name>A0A3D9HY64_9BACL</name>
<evidence type="ECO:0000256" key="6">
    <source>
        <dbReference type="PROSITE-ProRule" id="PRU00169"/>
    </source>
</evidence>
<evidence type="ECO:0000256" key="4">
    <source>
        <dbReference type="ARBA" id="ARBA00023125"/>
    </source>
</evidence>
<evidence type="ECO:0000256" key="2">
    <source>
        <dbReference type="ARBA" id="ARBA00023012"/>
    </source>
</evidence>
<dbReference type="GO" id="GO:0000160">
    <property type="term" value="P:phosphorelay signal transduction system"/>
    <property type="evidence" value="ECO:0007669"/>
    <property type="project" value="UniProtKB-KW"/>
</dbReference>
<evidence type="ECO:0000256" key="1">
    <source>
        <dbReference type="ARBA" id="ARBA00022553"/>
    </source>
</evidence>
<dbReference type="EMBL" id="QRDY01000025">
    <property type="protein sequence ID" value="RED54433.1"/>
    <property type="molecule type" value="Genomic_DNA"/>
</dbReference>
<dbReference type="Proteomes" id="UP000256869">
    <property type="component" value="Unassembled WGS sequence"/>
</dbReference>
<reference evidence="9 10" key="1">
    <citation type="submission" date="2018-07" db="EMBL/GenBank/DDBJ databases">
        <title>Genomic Encyclopedia of Type Strains, Phase III (KMG-III): the genomes of soil and plant-associated and newly described type strains.</title>
        <authorList>
            <person name="Whitman W."/>
        </authorList>
    </citation>
    <scope>NUCLEOTIDE SEQUENCE [LARGE SCALE GENOMIC DNA]</scope>
    <source>
        <strain evidence="9 10">CECT 8236</strain>
    </source>
</reference>
<dbReference type="Gene3D" id="3.40.50.2300">
    <property type="match status" value="1"/>
</dbReference>
<dbReference type="SUPFAM" id="SSF46894">
    <property type="entry name" value="C-terminal effector domain of the bipartite response regulators"/>
    <property type="match status" value="1"/>
</dbReference>
<gene>
    <name evidence="9" type="ORF">DFP95_12553</name>
</gene>
<protein>
    <submittedName>
        <fullName evidence="9">LuxR family two component transcriptional regulator</fullName>
    </submittedName>
</protein>
<dbReference type="PRINTS" id="PR00038">
    <property type="entry name" value="HTHLUXR"/>
</dbReference>
<dbReference type="SUPFAM" id="SSF52172">
    <property type="entry name" value="CheY-like"/>
    <property type="match status" value="1"/>
</dbReference>
<evidence type="ECO:0000313" key="10">
    <source>
        <dbReference type="Proteomes" id="UP000256869"/>
    </source>
</evidence>
<keyword evidence="2" id="KW-0902">Two-component regulatory system</keyword>
<dbReference type="SMART" id="SM00448">
    <property type="entry name" value="REC"/>
    <property type="match status" value="1"/>
</dbReference>
<dbReference type="GO" id="GO:0006355">
    <property type="term" value="P:regulation of DNA-templated transcription"/>
    <property type="evidence" value="ECO:0007669"/>
    <property type="project" value="InterPro"/>
</dbReference>
<comment type="caution">
    <text evidence="9">The sequence shown here is derived from an EMBL/GenBank/DDBJ whole genome shotgun (WGS) entry which is preliminary data.</text>
</comment>
<evidence type="ECO:0000259" key="8">
    <source>
        <dbReference type="PROSITE" id="PS50110"/>
    </source>
</evidence>
<dbReference type="GO" id="GO:0003677">
    <property type="term" value="F:DNA binding"/>
    <property type="evidence" value="ECO:0007669"/>
    <property type="project" value="UniProtKB-KW"/>
</dbReference>
<proteinExistence type="predicted"/>
<dbReference type="PROSITE" id="PS50110">
    <property type="entry name" value="RESPONSE_REGULATORY"/>
    <property type="match status" value="1"/>
</dbReference>
<evidence type="ECO:0000259" key="7">
    <source>
        <dbReference type="PROSITE" id="PS50043"/>
    </source>
</evidence>
<dbReference type="AlphaFoldDB" id="A0A3D9HY64"/>
<dbReference type="Gene3D" id="1.10.10.10">
    <property type="entry name" value="Winged helix-like DNA-binding domain superfamily/Winged helix DNA-binding domain"/>
    <property type="match status" value="1"/>
</dbReference>
<dbReference type="PROSITE" id="PS00622">
    <property type="entry name" value="HTH_LUXR_1"/>
    <property type="match status" value="1"/>
</dbReference>
<accession>A0A3D9HY64</accession>
<dbReference type="InterPro" id="IPR036388">
    <property type="entry name" value="WH-like_DNA-bd_sf"/>
</dbReference>
<dbReference type="RefSeq" id="WP_181907598.1">
    <property type="nucleotide sequence ID" value="NZ_QRDY01000025.1"/>
</dbReference>
<feature type="domain" description="Response regulatory" evidence="8">
    <location>
        <begin position="3"/>
        <end position="117"/>
    </location>
</feature>
<evidence type="ECO:0000313" key="9">
    <source>
        <dbReference type="EMBL" id="RED54433.1"/>
    </source>
</evidence>
<evidence type="ECO:0000256" key="5">
    <source>
        <dbReference type="ARBA" id="ARBA00023163"/>
    </source>
</evidence>
<dbReference type="PANTHER" id="PTHR43214">
    <property type="entry name" value="TWO-COMPONENT RESPONSE REGULATOR"/>
    <property type="match status" value="1"/>
</dbReference>
<evidence type="ECO:0000256" key="3">
    <source>
        <dbReference type="ARBA" id="ARBA00023015"/>
    </source>
</evidence>
<dbReference type="PROSITE" id="PS50043">
    <property type="entry name" value="HTH_LUXR_2"/>
    <property type="match status" value="1"/>
</dbReference>
<dbReference type="Pfam" id="PF00196">
    <property type="entry name" value="GerE"/>
    <property type="match status" value="1"/>
</dbReference>
<feature type="modified residue" description="4-aspartylphosphate" evidence="6">
    <location>
        <position position="52"/>
    </location>
</feature>
<organism evidence="9 10">
    <name type="scientific">Cohnella lupini</name>
    <dbReference type="NCBI Taxonomy" id="1294267"/>
    <lineage>
        <taxon>Bacteria</taxon>
        <taxon>Bacillati</taxon>
        <taxon>Bacillota</taxon>
        <taxon>Bacilli</taxon>
        <taxon>Bacillales</taxon>
        <taxon>Paenibacillaceae</taxon>
        <taxon>Cohnella</taxon>
    </lineage>
</organism>
<dbReference type="InterPro" id="IPR016032">
    <property type="entry name" value="Sig_transdc_resp-reg_C-effctor"/>
</dbReference>
<sequence length="222" mass="25021">MKHLLIVDDHQTFLAGTAMILEKHGYIVTTASRGEAALELMRELSFDLFIFDLKLPGMNGFELTEETLQRNPEAIIVILTGEDIAEHYDRLIEIGVTGILEKSLGEQEFIGSLRMAFQRLTVLPLPLARQLRAKGSRFPPPAQEQISANKALSDKEIGVLRMIAQGYKNKDIADRLFMSQRNVEYVISHLFEKLNASSRQEAVLKGLELKWINLDLSPQSDS</sequence>
<feature type="domain" description="HTH luxR-type" evidence="7">
    <location>
        <begin position="145"/>
        <end position="210"/>
    </location>
</feature>
<keyword evidence="1 6" id="KW-0597">Phosphoprotein</keyword>
<dbReference type="InterPro" id="IPR011006">
    <property type="entry name" value="CheY-like_superfamily"/>
</dbReference>
<keyword evidence="3" id="KW-0805">Transcription regulation</keyword>
<keyword evidence="5" id="KW-0804">Transcription</keyword>
<dbReference type="InterPro" id="IPR001789">
    <property type="entry name" value="Sig_transdc_resp-reg_receiver"/>
</dbReference>
<dbReference type="PANTHER" id="PTHR43214:SF1">
    <property type="entry name" value="TRANSCRIPTIONAL REGULATORY PROTEIN COMA"/>
    <property type="match status" value="1"/>
</dbReference>
<dbReference type="SMART" id="SM00421">
    <property type="entry name" value="HTH_LUXR"/>
    <property type="match status" value="1"/>
</dbReference>
<dbReference type="InterPro" id="IPR000792">
    <property type="entry name" value="Tscrpt_reg_LuxR_C"/>
</dbReference>
<dbReference type="Pfam" id="PF00072">
    <property type="entry name" value="Response_reg"/>
    <property type="match status" value="1"/>
</dbReference>